<organism evidence="5">
    <name type="scientific">marine metagenome</name>
    <dbReference type="NCBI Taxonomy" id="408172"/>
    <lineage>
        <taxon>unclassified sequences</taxon>
        <taxon>metagenomes</taxon>
        <taxon>ecological metagenomes</taxon>
    </lineage>
</organism>
<dbReference type="InterPro" id="IPR013042">
    <property type="entry name" value="DUF1592"/>
</dbReference>
<evidence type="ECO:0008006" key="6">
    <source>
        <dbReference type="Google" id="ProtNLM"/>
    </source>
</evidence>
<evidence type="ECO:0000313" key="5">
    <source>
        <dbReference type="EMBL" id="SVB97781.1"/>
    </source>
</evidence>
<name>A0A382IGJ6_9ZZZZ</name>
<feature type="domain" description="DUF1595" evidence="4">
    <location>
        <begin position="240"/>
        <end position="300"/>
    </location>
</feature>
<dbReference type="AlphaFoldDB" id="A0A382IGJ6"/>
<reference evidence="5" key="1">
    <citation type="submission" date="2018-05" db="EMBL/GenBank/DDBJ databases">
        <authorList>
            <person name="Lanie J.A."/>
            <person name="Ng W.-L."/>
            <person name="Kazmierczak K.M."/>
            <person name="Andrzejewski T.M."/>
            <person name="Davidsen T.M."/>
            <person name="Wayne K.J."/>
            <person name="Tettelin H."/>
            <person name="Glass J.I."/>
            <person name="Rusch D."/>
            <person name="Podicherti R."/>
            <person name="Tsui H.-C.T."/>
            <person name="Winkler M.E."/>
        </authorList>
    </citation>
    <scope>NUCLEOTIDE SEQUENCE</scope>
</reference>
<dbReference type="Pfam" id="PF07637">
    <property type="entry name" value="PSD5"/>
    <property type="match status" value="1"/>
</dbReference>
<evidence type="ECO:0000259" key="3">
    <source>
        <dbReference type="Pfam" id="PF07635"/>
    </source>
</evidence>
<protein>
    <recommendedName>
        <fullName evidence="6">DUF1592 domain-containing protein</fullName>
    </recommendedName>
</protein>
<evidence type="ECO:0000259" key="4">
    <source>
        <dbReference type="Pfam" id="PF07637"/>
    </source>
</evidence>
<feature type="domain" description="Cytochrome C Planctomycete-type" evidence="3">
    <location>
        <begin position="68"/>
        <end position="115"/>
    </location>
</feature>
<sequence length="358" mass="39820">VKSTATTSPKIITNCSRLDCSSLDSLWGIVVILAVLAPDLTASSREIPESNPKKPSEYREVEFIKRYCLECHSGKKPKASLDLSRFDSIERIVSEALLWDKILIQLVEGDMPPEEADLPALDERSNFLNWVESSLQKAACQSGPHPGPAVLRRLNRAEYSASVRDLLDIHFDAGEALPADGSGGEGFDNAAETLFISPIHAEKYMDAARVAVEYAFADTRSLRRFLVAEPDEKTPPEVAARRVIEAFLPRAFRRSIPESEILEYLALFHAAYEADPSFTVAIRLTLQTVLVSPKFLFIAEEPNFDVKPHKVTDDELASRLSYFLWGSLPDDALLEAANEGNLSDPTILQEQFKRMLGK</sequence>
<evidence type="ECO:0000259" key="1">
    <source>
        <dbReference type="Pfam" id="PF07626"/>
    </source>
</evidence>
<dbReference type="InterPro" id="IPR013043">
    <property type="entry name" value="DUF1595"/>
</dbReference>
<evidence type="ECO:0000259" key="2">
    <source>
        <dbReference type="Pfam" id="PF07631"/>
    </source>
</evidence>
<dbReference type="InterPro" id="IPR013036">
    <property type="entry name" value="DUF1587"/>
</dbReference>
<dbReference type="InterPro" id="IPR011429">
    <property type="entry name" value="Cyt_c_Planctomycete-type"/>
</dbReference>
<feature type="non-terminal residue" evidence="5">
    <location>
        <position position="358"/>
    </location>
</feature>
<dbReference type="Pfam" id="PF07631">
    <property type="entry name" value="PSD4"/>
    <property type="match status" value="1"/>
</dbReference>
<feature type="domain" description="DUF1587" evidence="1">
    <location>
        <begin position="152"/>
        <end position="216"/>
    </location>
</feature>
<feature type="domain" description="DUF1592" evidence="2">
    <location>
        <begin position="312"/>
        <end position="356"/>
    </location>
</feature>
<feature type="non-terminal residue" evidence="5">
    <location>
        <position position="1"/>
    </location>
</feature>
<accession>A0A382IGJ6</accession>
<dbReference type="Pfam" id="PF07626">
    <property type="entry name" value="PSD3"/>
    <property type="match status" value="1"/>
</dbReference>
<dbReference type="Pfam" id="PF07635">
    <property type="entry name" value="PSCyt1"/>
    <property type="match status" value="1"/>
</dbReference>
<gene>
    <name evidence="5" type="ORF">METZ01_LOCUS250635</name>
</gene>
<dbReference type="EMBL" id="UINC01066756">
    <property type="protein sequence ID" value="SVB97781.1"/>
    <property type="molecule type" value="Genomic_DNA"/>
</dbReference>
<proteinExistence type="predicted"/>